<comment type="caution">
    <text evidence="4">The sequence shown here is derived from an EMBL/GenBank/DDBJ whole genome shotgun (WGS) entry which is preliminary data.</text>
</comment>
<dbReference type="PANTHER" id="PTHR16193">
    <property type="entry name" value="TETRATRICOPEPTIDE REPEAT PROTEIN 27"/>
    <property type="match status" value="1"/>
</dbReference>
<dbReference type="InterPro" id="IPR011990">
    <property type="entry name" value="TPR-like_helical_dom_sf"/>
</dbReference>
<dbReference type="InterPro" id="IPR044244">
    <property type="entry name" value="TTC27/Emw1"/>
</dbReference>
<dbReference type="AlphaFoldDB" id="A0AAD5XIJ5"/>
<feature type="repeat" description="TPR" evidence="3">
    <location>
        <begin position="603"/>
        <end position="636"/>
    </location>
</feature>
<evidence type="ECO:0008006" key="6">
    <source>
        <dbReference type="Google" id="ProtNLM"/>
    </source>
</evidence>
<dbReference type="Gene3D" id="1.25.40.10">
    <property type="entry name" value="Tetratricopeptide repeat domain"/>
    <property type="match status" value="1"/>
</dbReference>
<dbReference type="SUPFAM" id="SSF48452">
    <property type="entry name" value="TPR-like"/>
    <property type="match status" value="2"/>
</dbReference>
<keyword evidence="2 3" id="KW-0802">TPR repeat</keyword>
<dbReference type="SMART" id="SM00028">
    <property type="entry name" value="TPR"/>
    <property type="match status" value="3"/>
</dbReference>
<feature type="repeat" description="TPR" evidence="3">
    <location>
        <begin position="569"/>
        <end position="602"/>
    </location>
</feature>
<keyword evidence="5" id="KW-1185">Reference proteome</keyword>
<proteinExistence type="predicted"/>
<dbReference type="EMBL" id="JADGJQ010000107">
    <property type="protein sequence ID" value="KAJ3169394.1"/>
    <property type="molecule type" value="Genomic_DNA"/>
</dbReference>
<evidence type="ECO:0000313" key="5">
    <source>
        <dbReference type="Proteomes" id="UP001212152"/>
    </source>
</evidence>
<evidence type="ECO:0000256" key="1">
    <source>
        <dbReference type="ARBA" id="ARBA00022737"/>
    </source>
</evidence>
<dbReference type="Proteomes" id="UP001212152">
    <property type="component" value="Unassembled WGS sequence"/>
</dbReference>
<reference evidence="4" key="1">
    <citation type="submission" date="2020-05" db="EMBL/GenBank/DDBJ databases">
        <title>Phylogenomic resolution of chytrid fungi.</title>
        <authorList>
            <person name="Stajich J.E."/>
            <person name="Amses K."/>
            <person name="Simmons R."/>
            <person name="Seto K."/>
            <person name="Myers J."/>
            <person name="Bonds A."/>
            <person name="Quandt C.A."/>
            <person name="Barry K."/>
            <person name="Liu P."/>
            <person name="Grigoriev I."/>
            <person name="Longcore J.E."/>
            <person name="James T.Y."/>
        </authorList>
    </citation>
    <scope>NUCLEOTIDE SEQUENCE</scope>
    <source>
        <strain evidence="4">JEL0379</strain>
    </source>
</reference>
<name>A0AAD5XIJ5_9FUNG</name>
<gene>
    <name evidence="4" type="ORF">HDU87_000616</name>
</gene>
<organism evidence="4 5">
    <name type="scientific">Geranomyces variabilis</name>
    <dbReference type="NCBI Taxonomy" id="109894"/>
    <lineage>
        <taxon>Eukaryota</taxon>
        <taxon>Fungi</taxon>
        <taxon>Fungi incertae sedis</taxon>
        <taxon>Chytridiomycota</taxon>
        <taxon>Chytridiomycota incertae sedis</taxon>
        <taxon>Chytridiomycetes</taxon>
        <taxon>Spizellomycetales</taxon>
        <taxon>Powellomycetaceae</taxon>
        <taxon>Geranomyces</taxon>
    </lineage>
</organism>
<dbReference type="InterPro" id="IPR019734">
    <property type="entry name" value="TPR_rpt"/>
</dbReference>
<keyword evidence="1" id="KW-0677">Repeat</keyword>
<evidence type="ECO:0000313" key="4">
    <source>
        <dbReference type="EMBL" id="KAJ3169394.1"/>
    </source>
</evidence>
<feature type="repeat" description="TPR" evidence="3">
    <location>
        <begin position="535"/>
        <end position="568"/>
    </location>
</feature>
<evidence type="ECO:0000256" key="3">
    <source>
        <dbReference type="PROSITE-ProRule" id="PRU00339"/>
    </source>
</evidence>
<dbReference type="Pfam" id="PF13432">
    <property type="entry name" value="TPR_16"/>
    <property type="match status" value="1"/>
</dbReference>
<protein>
    <recommendedName>
        <fullName evidence="6">TPR-like protein</fullName>
    </recommendedName>
</protein>
<dbReference type="PROSITE" id="PS50005">
    <property type="entry name" value="TPR"/>
    <property type="match status" value="3"/>
</dbReference>
<accession>A0AAD5XIJ5</accession>
<dbReference type="Pfam" id="PF00515">
    <property type="entry name" value="TPR_1"/>
    <property type="match status" value="1"/>
</dbReference>
<dbReference type="PANTHER" id="PTHR16193:SF0">
    <property type="entry name" value="TETRATRICOPEPTIDE REPEAT PROTEIN 27"/>
    <property type="match status" value="1"/>
</dbReference>
<sequence length="860" mass="96351">MMAGAATPVAIDSAVEWQLILGQAPSGEKSEAVKLLELVAAGQYCEVLRSEAAASFFGTSLSEDSNEDVKALVADHDAQAYIETRLRAERSTNATYERQLEILAIGVASLYVFMQSGWTGPLLDIEGADLLPQGCRAATAELRTKAMQSLVEDGEEVYALTTRPLFLVFALAIFGSDALFTDVKSARWWRARSLLMQQKILDNPADTLRTAIYETMDAQAADLPPLDSWRELHARFNLEKGLVFHWYQENTKPQESFKAAQEASNFQWTLSGALGRRTKFQEFDVSHLVVFAESAAQVGGSAVADGDDADAVAPTPKALALNDDTMLETVAFKQTGSDAVPVQKNLSVIDQCILLAYCLNVKNMNPQDGLTTEEMVPYVRRVLENANNWMVHTMALLLRTRLEGHKSRTVERSCLQLQALVDQFPLEESTPAERMLHVFSIELPPKWEMERELGERFVSLGATRSALDIFERLEMWEDAISCYQMMEQPKKAEAIIEARLKVTPRSPKLHCLLGDIRADPAYYELAWSLSEGRYARAMRSLGAHYFKLGEWVKAIECYHRALAINSLFENSWFVMGCAAMRAEDWDQAVRAFSRVTSLDHENGEAWNNLASVYVRQKKKREAWRALREAIKQHYDNSKIWENYMFISTDLGEFQEAMHSMERVLESRWDKAGEKSQVVDVGVLEILVDAVTTPDMKDASGHPAANHAPRLTQLLNSITAKVATNPGVFACAARLAAARGAFRKALDYRLKAYRCMLHHPRMADDEAIFKYTVQRALELVQAYIDLGPKFEAPRMAEADDEEATEGGAVAEQATVVCKDWAYQARMTLKTLIGRTKNNFEDTPLHDSLKQRLEEVTALAQA</sequence>
<evidence type="ECO:0000256" key="2">
    <source>
        <dbReference type="ARBA" id="ARBA00022803"/>
    </source>
</evidence>